<keyword evidence="1" id="KW-0472">Membrane</keyword>
<feature type="transmembrane region" description="Helical" evidence="1">
    <location>
        <begin position="27"/>
        <end position="46"/>
    </location>
</feature>
<protein>
    <recommendedName>
        <fullName evidence="6">DUF1600 domain-containing protein</fullName>
    </recommendedName>
</protein>
<keyword evidence="1" id="KW-1133">Transmembrane helix</keyword>
<keyword evidence="4" id="KW-1185">Reference proteome</keyword>
<feature type="transmembrane region" description="Helical" evidence="1">
    <location>
        <begin position="110"/>
        <end position="131"/>
    </location>
</feature>
<proteinExistence type="predicted"/>
<evidence type="ECO:0000313" key="5">
    <source>
        <dbReference type="Proteomes" id="UP000317904"/>
    </source>
</evidence>
<reference evidence="2 4" key="1">
    <citation type="submission" date="2018-11" db="EMBL/GenBank/DDBJ databases">
        <title>Genome sequence of Mycoplasma struthionis sp. nov.</title>
        <authorList>
            <person name="Spergser J."/>
        </authorList>
    </citation>
    <scope>NUCLEOTIDE SEQUENCE [LARGE SCALE GENOMIC DNA]</scope>
    <source>
        <strain evidence="2 4">237IA</strain>
    </source>
</reference>
<dbReference type="NCBIfam" id="NF046009">
    <property type="entry name" value="MAGa3780_fam"/>
    <property type="match status" value="1"/>
</dbReference>
<dbReference type="KEGG" id="mstr:EGN60_00320"/>
<feature type="transmembrane region" description="Helical" evidence="1">
    <location>
        <begin position="78"/>
        <end position="103"/>
    </location>
</feature>
<evidence type="ECO:0000313" key="4">
    <source>
        <dbReference type="Proteomes" id="UP000275883"/>
    </source>
</evidence>
<dbReference type="AlphaFoldDB" id="A0A3G8LFN5"/>
<dbReference type="EMBL" id="VFSY01000003">
    <property type="protein sequence ID" value="TPI02957.1"/>
    <property type="molecule type" value="Genomic_DNA"/>
</dbReference>
<gene>
    <name evidence="2" type="ORF">EGN60_00320</name>
    <name evidence="3" type="ORF">FJM01_00190</name>
</gene>
<keyword evidence="1" id="KW-0812">Transmembrane</keyword>
<evidence type="ECO:0000313" key="3">
    <source>
        <dbReference type="EMBL" id="TPI02957.1"/>
    </source>
</evidence>
<dbReference type="EMBL" id="CP034044">
    <property type="protein sequence ID" value="AZG68426.1"/>
    <property type="molecule type" value="Genomic_DNA"/>
</dbReference>
<evidence type="ECO:0000256" key="1">
    <source>
        <dbReference type="SAM" id="Phobius"/>
    </source>
</evidence>
<dbReference type="RefSeq" id="WP_124724121.1">
    <property type="nucleotide sequence ID" value="NZ_CP034044.1"/>
</dbReference>
<evidence type="ECO:0008006" key="6">
    <source>
        <dbReference type="Google" id="ProtNLM"/>
    </source>
</evidence>
<evidence type="ECO:0000313" key="2">
    <source>
        <dbReference type="EMBL" id="AZG68426.1"/>
    </source>
</evidence>
<accession>A0A502M9J0</accession>
<dbReference type="Proteomes" id="UP000317904">
    <property type="component" value="Unassembled WGS sequence"/>
</dbReference>
<name>A0A3G8LFN5_9MOLU</name>
<sequence>MKKEQIKNIANDFRMLYKSWDKITKTIFYLGLITLISNVIIIIINFNNSIISSKAEYQNQFKALVDHSKVVLPNSLRIIWGNTITFTEISNFMLSITLIIFAFKKEHQKVQAWFFATITYITITFVVYWSLVLPSSLDTWKALHLALPSFFVHAIHPILGFIALFLVRKTIFVKNTQIWMSNLFVLVYFAFALVVFLIGSQLLDLKNFNGNEEKYQAYRDFNVVIYPFLNFRFPLFYKGDNPGIIFILDLILVILAVFLTPALGFMWKGIMRVKQPEGIQKAKKDKLEKAV</sequence>
<accession>A0A3G8LFN5</accession>
<feature type="transmembrane region" description="Helical" evidence="1">
    <location>
        <begin position="244"/>
        <end position="267"/>
    </location>
</feature>
<reference evidence="3 5" key="2">
    <citation type="submission" date="2019-06" db="EMBL/GenBank/DDBJ databases">
        <title>A comparative genomics study of ostrich specific Mycoplasmas.</title>
        <authorList>
            <person name="Botes A."/>
            <person name="Nel T."/>
        </authorList>
    </citation>
    <scope>NUCLEOTIDE SEQUENCE [LARGE SCALE GENOMIC DNA]</scope>
    <source>
        <strain evidence="3 5">Ms01</strain>
    </source>
</reference>
<organism evidence="2 4">
    <name type="scientific">Mycoplasma struthionis</name>
    <dbReference type="NCBI Taxonomy" id="538220"/>
    <lineage>
        <taxon>Bacteria</taxon>
        <taxon>Bacillati</taxon>
        <taxon>Mycoplasmatota</taxon>
        <taxon>Mollicutes</taxon>
        <taxon>Mycoplasmataceae</taxon>
        <taxon>Mycoplasma</taxon>
    </lineage>
</organism>
<dbReference type="OrthoDB" id="400065at2"/>
<feature type="transmembrane region" description="Helical" evidence="1">
    <location>
        <begin position="143"/>
        <end position="167"/>
    </location>
</feature>
<dbReference type="Proteomes" id="UP000275883">
    <property type="component" value="Chromosome"/>
</dbReference>
<feature type="transmembrane region" description="Helical" evidence="1">
    <location>
        <begin position="179"/>
        <end position="199"/>
    </location>
</feature>